<sequence>MNHSVWAACWVMTLLIILTTFYRMTSEIIPIKYILAQILWRSVSRGDRFSGVKVLGFIRGEWPFALTKYRRDV</sequence>
<protein>
    <submittedName>
        <fullName evidence="1">Uncharacterized protein</fullName>
    </submittedName>
</protein>
<evidence type="ECO:0000313" key="1">
    <source>
        <dbReference type="EMBL" id="MBD2546468.1"/>
    </source>
</evidence>
<evidence type="ECO:0000313" key="2">
    <source>
        <dbReference type="Proteomes" id="UP000641954"/>
    </source>
</evidence>
<dbReference type="Proteomes" id="UP000641954">
    <property type="component" value="Unassembled WGS sequence"/>
</dbReference>
<dbReference type="RefSeq" id="WP_156331738.1">
    <property type="nucleotide sequence ID" value="NZ_JACJSK010000039.1"/>
</dbReference>
<name>A0ABR8EI95_9CYAN</name>
<dbReference type="EMBL" id="JACJSK010000039">
    <property type="protein sequence ID" value="MBD2546468.1"/>
    <property type="molecule type" value="Genomic_DNA"/>
</dbReference>
<organism evidence="1 2">
    <name type="scientific">Planktothricoides raciborskii FACHB-1370</name>
    <dbReference type="NCBI Taxonomy" id="2949576"/>
    <lineage>
        <taxon>Bacteria</taxon>
        <taxon>Bacillati</taxon>
        <taxon>Cyanobacteriota</taxon>
        <taxon>Cyanophyceae</taxon>
        <taxon>Oscillatoriophycideae</taxon>
        <taxon>Oscillatoriales</taxon>
        <taxon>Oscillatoriaceae</taxon>
        <taxon>Planktothricoides</taxon>
    </lineage>
</organism>
<proteinExistence type="predicted"/>
<accession>A0ABR8EI95</accession>
<comment type="caution">
    <text evidence="1">The sequence shown here is derived from an EMBL/GenBank/DDBJ whole genome shotgun (WGS) entry which is preliminary data.</text>
</comment>
<keyword evidence="2" id="KW-1185">Reference proteome</keyword>
<gene>
    <name evidence="1" type="ORF">H6G72_22010</name>
</gene>
<reference evidence="1 2" key="1">
    <citation type="journal article" date="2020" name="ISME J.">
        <title>Comparative genomics reveals insights into cyanobacterial evolution and habitat adaptation.</title>
        <authorList>
            <person name="Chen M.Y."/>
            <person name="Teng W.K."/>
            <person name="Zhao L."/>
            <person name="Hu C.X."/>
            <person name="Zhou Y.K."/>
            <person name="Han B.P."/>
            <person name="Song L.R."/>
            <person name="Shu W.S."/>
        </authorList>
    </citation>
    <scope>NUCLEOTIDE SEQUENCE [LARGE SCALE GENOMIC DNA]</scope>
    <source>
        <strain evidence="1 2">FACHB-1370</strain>
    </source>
</reference>